<evidence type="ECO:0000256" key="8">
    <source>
        <dbReference type="PROSITE-ProRule" id="PRU01032"/>
    </source>
</evidence>
<dbReference type="CDD" id="cd11377">
    <property type="entry name" value="Pro-peptidase_S53"/>
    <property type="match status" value="1"/>
</dbReference>
<evidence type="ECO:0000256" key="3">
    <source>
        <dbReference type="ARBA" id="ARBA00022723"/>
    </source>
</evidence>
<keyword evidence="9" id="KW-1133">Transmembrane helix</keyword>
<dbReference type="GO" id="GO:0005576">
    <property type="term" value="C:extracellular region"/>
    <property type="evidence" value="ECO:0007669"/>
    <property type="project" value="UniProtKB-SubCell"/>
</dbReference>
<comment type="subcellular location">
    <subcellularLocation>
        <location evidence="1">Secreted</location>
        <location evidence="1">Extracellular space</location>
    </subcellularLocation>
</comment>
<evidence type="ECO:0000256" key="7">
    <source>
        <dbReference type="ARBA" id="ARBA00023145"/>
    </source>
</evidence>
<sequence length="667" mass="70759">MLRAGALLAAAYFLTFQASCTAATSIQKRAATNHGWTRSNLAPRDGVIKLHIALRQEDRGAAIERQLVLASDPDSPAFRQHLSASQAVELSQPAQGSVREVESWLGEYGLLKDAEVYGGMFEVETTIRKAEKLLNTTYWTFEDGSGREVNRVEVYHLPQGVAGAVDFVTPTTTFPEVGCRRHADELRKPERRIVKRQSNNTDCSGPDDLATPSCIRAAYDITFEGLNYTSQPNRTTFAVYATEGASFNNTDLHQYLREYNPPAAEASASYSVIGPGDPTSPGGIAPKFETSLTTQALLGLAYPQVSNAVLYNYGGVFGPEKGATYDNFVMFLQQLITNETVPSVVSVSESAAENLFDPDYARRLCNMMAQVGARGVTMLFSAGNNGPNGDVAGGEHKAIFEPKFPASCPWITAVGGTTNLGDEEAATKETIPTASRLGFTSGGGGFSNIFARPRYQSMIPTYIDNSIPESYSTQSGFNASGRGYPDVAAFSTQFPTIVDAFELPIGGTSAAVPTWAAIISLLNDYEAFHGRPPLGFLNPWLYSLNGTGLKDIVKGGNNVGDCSAAQGCTLPEVLGFNVTEGWDPVTGLGSPKFKELVRALEGDRAAPDEGFEAAVSSAAASASATSAPNQSASGETQTSAAQAVRPHGIAGAAVLGAAVMILLAIWG</sequence>
<feature type="binding site" evidence="8">
    <location>
        <position position="551"/>
    </location>
    <ligand>
        <name>Ca(2+)</name>
        <dbReference type="ChEBI" id="CHEBI:29108"/>
    </ligand>
</feature>
<feature type="chain" id="PRO_5040225767" evidence="10">
    <location>
        <begin position="23"/>
        <end position="667"/>
    </location>
</feature>
<name>A0A9Q9EH18_9PEZI</name>
<dbReference type="SMART" id="SM00944">
    <property type="entry name" value="Pro-kuma_activ"/>
    <property type="match status" value="1"/>
</dbReference>
<keyword evidence="9" id="KW-0472">Membrane</keyword>
<dbReference type="GO" id="GO:0004252">
    <property type="term" value="F:serine-type endopeptidase activity"/>
    <property type="evidence" value="ECO:0007669"/>
    <property type="project" value="InterPro"/>
</dbReference>
<feature type="binding site" evidence="8">
    <location>
        <position position="552"/>
    </location>
    <ligand>
        <name>Ca(2+)</name>
        <dbReference type="ChEBI" id="CHEBI:29108"/>
    </ligand>
</feature>
<comment type="cofactor">
    <cofactor evidence="8">
        <name>Ca(2+)</name>
        <dbReference type="ChEBI" id="CHEBI:29108"/>
    </cofactor>
    <text evidence="8">Binds 1 Ca(2+) ion per subunit.</text>
</comment>
<dbReference type="Proteomes" id="UP001056384">
    <property type="component" value="Chromosome 3"/>
</dbReference>
<keyword evidence="7" id="KW-0865">Zymogen</keyword>
<dbReference type="CDD" id="cd04056">
    <property type="entry name" value="Peptidases_S53"/>
    <property type="match status" value="1"/>
</dbReference>
<dbReference type="InterPro" id="IPR036852">
    <property type="entry name" value="Peptidase_S8/S53_dom_sf"/>
</dbReference>
<keyword evidence="9" id="KW-0812">Transmembrane</keyword>
<keyword evidence="6 8" id="KW-0106">Calcium</keyword>
<evidence type="ECO:0000256" key="5">
    <source>
        <dbReference type="ARBA" id="ARBA00022825"/>
    </source>
</evidence>
<organism evidence="12 13">
    <name type="scientific">Septoria linicola</name>
    <dbReference type="NCBI Taxonomy" id="215465"/>
    <lineage>
        <taxon>Eukaryota</taxon>
        <taxon>Fungi</taxon>
        <taxon>Dikarya</taxon>
        <taxon>Ascomycota</taxon>
        <taxon>Pezizomycotina</taxon>
        <taxon>Dothideomycetes</taxon>
        <taxon>Dothideomycetidae</taxon>
        <taxon>Mycosphaerellales</taxon>
        <taxon>Mycosphaerellaceae</taxon>
        <taxon>Septoria</taxon>
    </lineage>
</organism>
<protein>
    <submittedName>
        <fullName evidence="12">Peptidase S53, activation domain, Sedolisin domain, peptidase S8/S53 domain superfamily</fullName>
    </submittedName>
</protein>
<keyword evidence="13" id="KW-1185">Reference proteome</keyword>
<proteinExistence type="predicted"/>
<evidence type="ECO:0000313" key="13">
    <source>
        <dbReference type="Proteomes" id="UP001056384"/>
    </source>
</evidence>
<keyword evidence="10" id="KW-0732">Signal</keyword>
<feature type="transmembrane region" description="Helical" evidence="9">
    <location>
        <begin position="648"/>
        <end position="666"/>
    </location>
</feature>
<comment type="caution">
    <text evidence="8">Lacks conserved residue(s) required for the propagation of feature annotation.</text>
</comment>
<evidence type="ECO:0000313" key="12">
    <source>
        <dbReference type="EMBL" id="USW50565.1"/>
    </source>
</evidence>
<evidence type="ECO:0000256" key="6">
    <source>
        <dbReference type="ARBA" id="ARBA00022837"/>
    </source>
</evidence>
<dbReference type="PROSITE" id="PS51695">
    <property type="entry name" value="SEDOLISIN"/>
    <property type="match status" value="1"/>
</dbReference>
<dbReference type="Pfam" id="PF09286">
    <property type="entry name" value="Pro-kuma_activ"/>
    <property type="match status" value="1"/>
</dbReference>
<feature type="binding site" evidence="8">
    <location>
        <position position="583"/>
    </location>
    <ligand>
        <name>Ca(2+)</name>
        <dbReference type="ChEBI" id="CHEBI:29108"/>
    </ligand>
</feature>
<feature type="binding site" evidence="8">
    <location>
        <position position="581"/>
    </location>
    <ligand>
        <name>Ca(2+)</name>
        <dbReference type="ChEBI" id="CHEBI:29108"/>
    </ligand>
</feature>
<dbReference type="GO" id="GO:0008240">
    <property type="term" value="F:tripeptidyl-peptidase activity"/>
    <property type="evidence" value="ECO:0007669"/>
    <property type="project" value="TreeGrafter"/>
</dbReference>
<evidence type="ECO:0000256" key="4">
    <source>
        <dbReference type="ARBA" id="ARBA00022801"/>
    </source>
</evidence>
<dbReference type="InterPro" id="IPR050819">
    <property type="entry name" value="Tripeptidyl-peptidase_I"/>
</dbReference>
<evidence type="ECO:0000256" key="1">
    <source>
        <dbReference type="ARBA" id="ARBA00004239"/>
    </source>
</evidence>
<dbReference type="OrthoDB" id="409122at2759"/>
<dbReference type="InterPro" id="IPR015366">
    <property type="entry name" value="S53_propep"/>
</dbReference>
<dbReference type="Gene3D" id="3.40.50.200">
    <property type="entry name" value="Peptidase S8/S53 domain"/>
    <property type="match status" value="1"/>
</dbReference>
<dbReference type="PANTHER" id="PTHR14218">
    <property type="entry name" value="PROTEASE S8 TRIPEPTIDYL PEPTIDASE I CLN2"/>
    <property type="match status" value="1"/>
</dbReference>
<evidence type="ECO:0000259" key="11">
    <source>
        <dbReference type="PROSITE" id="PS51695"/>
    </source>
</evidence>
<dbReference type="GO" id="GO:0046872">
    <property type="term" value="F:metal ion binding"/>
    <property type="evidence" value="ECO:0007669"/>
    <property type="project" value="UniProtKB-UniRule"/>
</dbReference>
<dbReference type="EMBL" id="CP099420">
    <property type="protein sequence ID" value="USW50565.1"/>
    <property type="molecule type" value="Genomic_DNA"/>
</dbReference>
<feature type="domain" description="Peptidase S53" evidence="11">
    <location>
        <begin position="209"/>
        <end position="603"/>
    </location>
</feature>
<evidence type="ECO:0000256" key="10">
    <source>
        <dbReference type="SAM" id="SignalP"/>
    </source>
</evidence>
<keyword evidence="3 8" id="KW-0479">Metal-binding</keyword>
<dbReference type="GO" id="GO:0006508">
    <property type="term" value="P:proteolysis"/>
    <property type="evidence" value="ECO:0007669"/>
    <property type="project" value="UniProtKB-KW"/>
</dbReference>
<keyword evidence="4" id="KW-0378">Hydrolase</keyword>
<accession>A0A9Q9EH18</accession>
<evidence type="ECO:0000256" key="2">
    <source>
        <dbReference type="ARBA" id="ARBA00022670"/>
    </source>
</evidence>
<reference evidence="12" key="1">
    <citation type="submission" date="2022-06" db="EMBL/GenBank/DDBJ databases">
        <title>Complete genome sequences of two strains of the flax pathogen Septoria linicola.</title>
        <authorList>
            <person name="Lapalu N."/>
            <person name="Simon A."/>
            <person name="Demenou B."/>
            <person name="Paumier D."/>
            <person name="Guillot M.-P."/>
            <person name="Gout L."/>
            <person name="Valade R."/>
        </authorList>
    </citation>
    <scope>NUCLEOTIDE SEQUENCE</scope>
    <source>
        <strain evidence="12">SE15195</strain>
    </source>
</reference>
<evidence type="ECO:0000256" key="9">
    <source>
        <dbReference type="SAM" id="Phobius"/>
    </source>
</evidence>
<gene>
    <name evidence="12" type="ORF">Slin15195_G038840</name>
</gene>
<dbReference type="InterPro" id="IPR030400">
    <property type="entry name" value="Sedolisin_dom"/>
</dbReference>
<dbReference type="SUPFAM" id="SSF54897">
    <property type="entry name" value="Protease propeptides/inhibitors"/>
    <property type="match status" value="1"/>
</dbReference>
<keyword evidence="5" id="KW-0720">Serine protease</keyword>
<dbReference type="AlphaFoldDB" id="A0A9Q9EH18"/>
<dbReference type="SUPFAM" id="SSF52743">
    <property type="entry name" value="Subtilisin-like"/>
    <property type="match status" value="1"/>
</dbReference>
<dbReference type="PANTHER" id="PTHR14218:SF15">
    <property type="entry name" value="TRIPEPTIDYL-PEPTIDASE 1"/>
    <property type="match status" value="1"/>
</dbReference>
<feature type="signal peptide" evidence="10">
    <location>
        <begin position="1"/>
        <end position="22"/>
    </location>
</feature>
<keyword evidence="2" id="KW-0645">Protease</keyword>